<dbReference type="InterPro" id="IPR001660">
    <property type="entry name" value="SAM"/>
</dbReference>
<dbReference type="PANTHER" id="PTHR13546:SF15">
    <property type="entry name" value="CCDC85"/>
    <property type="match status" value="1"/>
</dbReference>
<feature type="compositionally biased region" description="Basic and acidic residues" evidence="5">
    <location>
        <begin position="1089"/>
        <end position="1098"/>
    </location>
</feature>
<feature type="region of interest" description="Disordered" evidence="5">
    <location>
        <begin position="867"/>
        <end position="1098"/>
    </location>
</feature>
<feature type="region of interest" description="Disordered" evidence="5">
    <location>
        <begin position="24"/>
        <end position="124"/>
    </location>
</feature>
<evidence type="ECO:0000256" key="2">
    <source>
        <dbReference type="ARBA" id="ARBA00009052"/>
    </source>
</evidence>
<sequence length="1209" mass="133008">MRRFTSLRPKKGWREEEVLVSPPAFYASTDMPPPRAPPTHHSTTTTKKKRHATLSRLERSQTLSTLSVPSLGRESDDEHATLPTLAAATEEGGRRHTGALASSLPTRKAGNKEKSSTAAKRPSNGFFHSVSVRSIGGSSGGCGSDSSLSSNSSLSSSASISSSTALWEDAPGDGDAVTHGAAVIARLVRLKTVPFQEWSVKDVCMWLDLLCMGMYIPAFRRNEVTGQYLTQIDKHDLRSMGMKSIGHRKRFERRLKMLVDRDEGALDEPSLTERRGAKNSSALWSMSYQQSQQQHHHHQHQPHTSSLKIPSFSISSFSIGGASKKEREEKAKQKQKQHSNNSSVSSRGSVDDSAVGLLSSEGQATATPKHGTIDSLIETLTSTTNQADAKQVMEKVVGPKDANAATAGVKNGTARQERRGSVSLMIERWELLGTSSGTVPTKLTRTTSDDQPDPLSSRATALDDRQPLSPKSLTKRKSPRAFIHYFSLSRSYRPHAALTTDSAAPGHRPAAAKHGESESNVGGKKPKPNVGGGGAGAEPPVVPMLVISPAVRALQKEAQRRRRLSIPVTPREKQGTQILLRLNEEREAAERRQILEQQQQQQEQPPAAPVTPKSARTEGESTEAKSSGESHEASPIDTPTAGAKKTVEVEVKAEEQMERVESGAVEAEIMKSPLKKKEKVESGAVEAEMERVESGAVEAEIMTSPLKKKEKEPKKEKTSRKPHKKEAKKNEDEGTPTLRKARSKSLKRSTAKALASSMDSAASPPPDAAIEPIEKSEAAIAEKPKERRTKGRSKSLGKGSGKEIKRELVTGTTKEDKEAKEAKKGKRRTAGLLNDWRKNLKTGEDGGDDAVATTIVAKSPVVRKVRRRETLGSLADGQRLTAGKEEKSEDGGEKVRAKKAKKTGFDATIHASLDHQAIGAMCGDEEEESPKRKKKKRSKSLSRSDGKEMMKKKELLIGTKTVDPMEKLKRAKERHHSAEDLIQEHHSAKRKKKRKSIEQKHGTTSSSTDHSEPTTTVTTATTDDAKQEKKKKKKATKASSPSSSSSSSSSSSAASASTPTAKSKKQHGKEKGKERDKGARLRKSGQNTPDKREAAKVREKAEDEMDAWWWRKRADRVMIKCFWGDELTIVFVRPDIRLPQLKRLLRKQFLQPPHWRIELKSHYNLQRRLVTLNKTAYLHAALQYHVRTSYDPKHPMERAAMRLFLREVS</sequence>
<feature type="compositionally biased region" description="Basic residues" evidence="5">
    <location>
        <begin position="717"/>
        <end position="727"/>
    </location>
</feature>
<feature type="compositionally biased region" description="Basic and acidic residues" evidence="5">
    <location>
        <begin position="942"/>
        <end position="955"/>
    </location>
</feature>
<dbReference type="KEGG" id="acan:ACA1_098000"/>
<dbReference type="VEuPathDB" id="AmoebaDB:ACA1_098000"/>
<feature type="compositionally biased region" description="Basic and acidic residues" evidence="5">
    <location>
        <begin position="615"/>
        <end position="634"/>
    </location>
</feature>
<dbReference type="PANTHER" id="PTHR13546">
    <property type="entry name" value="RE60986P"/>
    <property type="match status" value="1"/>
</dbReference>
<evidence type="ECO:0000256" key="3">
    <source>
        <dbReference type="ARBA" id="ARBA00022949"/>
    </source>
</evidence>
<feature type="compositionally biased region" description="Basic and acidic residues" evidence="5">
    <location>
        <begin position="645"/>
        <end position="661"/>
    </location>
</feature>
<evidence type="ECO:0000259" key="6">
    <source>
        <dbReference type="PROSITE" id="PS50105"/>
    </source>
</evidence>
<dbReference type="GeneID" id="14913422"/>
<dbReference type="Gene3D" id="1.10.150.50">
    <property type="entry name" value="Transcription Factor, Ets-1"/>
    <property type="match status" value="1"/>
</dbReference>
<feature type="compositionally biased region" description="Basic and acidic residues" evidence="5">
    <location>
        <begin position="882"/>
        <end position="895"/>
    </location>
</feature>
<feature type="compositionally biased region" description="Low complexity" evidence="5">
    <location>
        <begin position="1037"/>
        <end position="1061"/>
    </location>
</feature>
<evidence type="ECO:0000256" key="4">
    <source>
        <dbReference type="ARBA" id="ARBA00023054"/>
    </source>
</evidence>
<feature type="domain" description="SAM" evidence="6">
    <location>
        <begin position="198"/>
        <end position="261"/>
    </location>
</feature>
<keyword evidence="4" id="KW-0175">Coiled coil</keyword>
<feature type="compositionally biased region" description="Basic and acidic residues" evidence="5">
    <location>
        <begin position="976"/>
        <end position="986"/>
    </location>
</feature>
<keyword evidence="3" id="KW-0965">Cell junction</keyword>
<name>L8GK75_ACACF</name>
<feature type="region of interest" description="Disordered" evidence="5">
    <location>
        <begin position="499"/>
        <end position="536"/>
    </location>
</feature>
<comment type="similarity">
    <text evidence="2">Belongs to the CCDC85 family.</text>
</comment>
<comment type="subcellular location">
    <subcellularLocation>
        <location evidence="1">Cell junction</location>
        <location evidence="1">Adherens junction</location>
    </subcellularLocation>
</comment>
<feature type="region of interest" description="Disordered" evidence="5">
    <location>
        <begin position="436"/>
        <end position="476"/>
    </location>
</feature>
<accession>L8GK75</accession>
<feature type="compositionally biased region" description="Basic and acidic residues" evidence="5">
    <location>
        <begin position="800"/>
        <end position="822"/>
    </location>
</feature>
<dbReference type="InterPro" id="IPR019359">
    <property type="entry name" value="CCDC85"/>
</dbReference>
<dbReference type="SMART" id="SM00454">
    <property type="entry name" value="SAM"/>
    <property type="match status" value="1"/>
</dbReference>
<dbReference type="PROSITE" id="PS50105">
    <property type="entry name" value="SAM_DOMAIN"/>
    <property type="match status" value="1"/>
</dbReference>
<feature type="compositionally biased region" description="Low complexity" evidence="5">
    <location>
        <begin position="595"/>
        <end position="605"/>
    </location>
</feature>
<keyword evidence="8" id="KW-1185">Reference proteome</keyword>
<reference evidence="7 8" key="1">
    <citation type="journal article" date="2013" name="Genome Biol.">
        <title>Genome of Acanthamoeba castellanii highlights extensive lateral gene transfer and early evolution of tyrosine kinase signaling.</title>
        <authorList>
            <person name="Clarke M."/>
            <person name="Lohan A.J."/>
            <person name="Liu B."/>
            <person name="Lagkouvardos I."/>
            <person name="Roy S."/>
            <person name="Zafar N."/>
            <person name="Bertelli C."/>
            <person name="Schilde C."/>
            <person name="Kianianmomeni A."/>
            <person name="Burglin T.R."/>
            <person name="Frech C."/>
            <person name="Turcotte B."/>
            <person name="Kopec K.O."/>
            <person name="Synnott J.M."/>
            <person name="Choo C."/>
            <person name="Paponov I."/>
            <person name="Finkler A."/>
            <person name="Soon Heng Tan C."/>
            <person name="Hutchins A.P."/>
            <person name="Weinmeier T."/>
            <person name="Rattei T."/>
            <person name="Chu J.S."/>
            <person name="Gimenez G."/>
            <person name="Irimia M."/>
            <person name="Rigden D.J."/>
            <person name="Fitzpatrick D.A."/>
            <person name="Lorenzo-Morales J."/>
            <person name="Bateman A."/>
            <person name="Chiu C.H."/>
            <person name="Tang P."/>
            <person name="Hegemann P."/>
            <person name="Fromm H."/>
            <person name="Raoult D."/>
            <person name="Greub G."/>
            <person name="Miranda-Saavedra D."/>
            <person name="Chen N."/>
            <person name="Nash P."/>
            <person name="Ginger M.L."/>
            <person name="Horn M."/>
            <person name="Schaap P."/>
            <person name="Caler L."/>
            <person name="Loftus B."/>
        </authorList>
    </citation>
    <scope>NUCLEOTIDE SEQUENCE [LARGE SCALE GENOMIC DNA]</scope>
    <source>
        <strain evidence="7 8">Neff</strain>
    </source>
</reference>
<dbReference type="EMBL" id="KB008103">
    <property type="protein sequence ID" value="ELR13103.1"/>
    <property type="molecule type" value="Genomic_DNA"/>
</dbReference>
<dbReference type="SUPFAM" id="SSF47769">
    <property type="entry name" value="SAM/Pointed domain"/>
    <property type="match status" value="1"/>
</dbReference>
<feature type="compositionally biased region" description="Low complexity" evidence="5">
    <location>
        <begin position="339"/>
        <end position="353"/>
    </location>
</feature>
<evidence type="ECO:0000313" key="7">
    <source>
        <dbReference type="EMBL" id="ELR13103.1"/>
    </source>
</evidence>
<dbReference type="GO" id="GO:0005912">
    <property type="term" value="C:adherens junction"/>
    <property type="evidence" value="ECO:0007669"/>
    <property type="project" value="UniProtKB-SubCell"/>
</dbReference>
<feature type="compositionally biased region" description="Basic residues" evidence="5">
    <location>
        <begin position="739"/>
        <end position="750"/>
    </location>
</feature>
<feature type="compositionally biased region" description="Polar residues" evidence="5">
    <location>
        <begin position="436"/>
        <end position="446"/>
    </location>
</feature>
<feature type="compositionally biased region" description="Basic and acidic residues" evidence="5">
    <location>
        <begin position="772"/>
        <end position="785"/>
    </location>
</feature>
<feature type="region of interest" description="Disordered" evidence="5">
    <location>
        <begin position="285"/>
        <end position="354"/>
    </location>
</feature>
<protein>
    <submittedName>
        <fullName evidence="7">SAM domain (Sterile alpha motif) domain containing protein</fullName>
    </submittedName>
</protein>
<evidence type="ECO:0000256" key="5">
    <source>
        <dbReference type="SAM" id="MobiDB-lite"/>
    </source>
</evidence>
<dbReference type="InterPro" id="IPR013761">
    <property type="entry name" value="SAM/pointed_sf"/>
</dbReference>
<evidence type="ECO:0000313" key="8">
    <source>
        <dbReference type="Proteomes" id="UP000011083"/>
    </source>
</evidence>
<evidence type="ECO:0000256" key="1">
    <source>
        <dbReference type="ARBA" id="ARBA00004536"/>
    </source>
</evidence>
<proteinExistence type="inferred from homology"/>
<dbReference type="Proteomes" id="UP000011083">
    <property type="component" value="Unassembled WGS sequence"/>
</dbReference>
<feature type="compositionally biased region" description="Basic residues" evidence="5">
    <location>
        <begin position="786"/>
        <end position="795"/>
    </location>
</feature>
<feature type="compositionally biased region" description="Low complexity" evidence="5">
    <location>
        <begin position="302"/>
        <end position="322"/>
    </location>
</feature>
<dbReference type="RefSeq" id="XP_004335116.1">
    <property type="nucleotide sequence ID" value="XM_004335068.1"/>
</dbReference>
<feature type="compositionally biased region" description="Low complexity" evidence="5">
    <location>
        <begin position="751"/>
        <end position="762"/>
    </location>
</feature>
<feature type="compositionally biased region" description="Basic residues" evidence="5">
    <location>
        <begin position="931"/>
        <end position="940"/>
    </location>
</feature>
<feature type="region of interest" description="Disordered" evidence="5">
    <location>
        <begin position="593"/>
        <end position="830"/>
    </location>
</feature>
<feature type="compositionally biased region" description="Basic and acidic residues" evidence="5">
    <location>
        <begin position="707"/>
        <end position="716"/>
    </location>
</feature>
<feature type="compositionally biased region" description="Basic and acidic residues" evidence="5">
    <location>
        <begin position="1069"/>
        <end position="1079"/>
    </location>
</feature>
<feature type="compositionally biased region" description="Basic and acidic residues" evidence="5">
    <location>
        <begin position="323"/>
        <end position="332"/>
    </location>
</feature>
<dbReference type="OrthoDB" id="445896at2759"/>
<dbReference type="Pfam" id="PF00536">
    <property type="entry name" value="SAM_1"/>
    <property type="match status" value="1"/>
</dbReference>
<dbReference type="AlphaFoldDB" id="L8GK75"/>
<organism evidence="7 8">
    <name type="scientific">Acanthamoeba castellanii (strain ATCC 30010 / Neff)</name>
    <dbReference type="NCBI Taxonomy" id="1257118"/>
    <lineage>
        <taxon>Eukaryota</taxon>
        <taxon>Amoebozoa</taxon>
        <taxon>Discosea</taxon>
        <taxon>Longamoebia</taxon>
        <taxon>Centramoebida</taxon>
        <taxon>Acanthamoebidae</taxon>
        <taxon>Acanthamoeba</taxon>
    </lineage>
</organism>
<gene>
    <name evidence="7" type="ORF">ACA1_098000</name>
</gene>